<dbReference type="SUPFAM" id="SSF102588">
    <property type="entry name" value="LmbE-like"/>
    <property type="match status" value="1"/>
</dbReference>
<feature type="transmembrane region" description="Helical" evidence="3">
    <location>
        <begin position="12"/>
        <end position="31"/>
    </location>
</feature>
<dbReference type="Proteomes" id="UP001146793">
    <property type="component" value="Unassembled WGS sequence"/>
</dbReference>
<dbReference type="AlphaFoldDB" id="A0AAV7Z7K2"/>
<accession>A0AAV7Z7K2</accession>
<evidence type="ECO:0000256" key="2">
    <source>
        <dbReference type="ARBA" id="ARBA00012176"/>
    </source>
</evidence>
<keyword evidence="3" id="KW-0472">Membrane</keyword>
<dbReference type="PANTHER" id="PTHR12993">
    <property type="entry name" value="N-ACETYLGLUCOSAMINYL-PHOSPHATIDYLINOSITOL DE-N-ACETYLASE-RELATED"/>
    <property type="match status" value="1"/>
</dbReference>
<reference evidence="4" key="1">
    <citation type="submission" date="2022-08" db="EMBL/GenBank/DDBJ databases">
        <title>Novel sulphate-reducing endosymbionts in the free-living metamonad Anaeramoeba.</title>
        <authorList>
            <person name="Jerlstrom-Hultqvist J."/>
            <person name="Cepicka I."/>
            <person name="Gallot-Lavallee L."/>
            <person name="Salas-Leiva D."/>
            <person name="Curtis B.A."/>
            <person name="Zahonova K."/>
            <person name="Pipaliya S."/>
            <person name="Dacks J."/>
            <person name="Roger A.J."/>
        </authorList>
    </citation>
    <scope>NUCLEOTIDE SEQUENCE</scope>
    <source>
        <strain evidence="4">Busselton2</strain>
    </source>
</reference>
<dbReference type="Gene3D" id="3.40.50.10320">
    <property type="entry name" value="LmbE-like"/>
    <property type="match status" value="1"/>
</dbReference>
<gene>
    <name evidence="4" type="ORF">M0812_19224</name>
</gene>
<comment type="similarity">
    <text evidence="1">Belongs to the PIGL family.</text>
</comment>
<sequence length="267" mass="30553">MLYFFVDFLLSLVLFVLCFLAFSFITLRLLLWGGHTKRELVTVSDQPIQMDPVIAVLIITHPDEECMFFTPTITSFLSCGIKVYVVCLSTGNAYGQGETRKRELILSCNSLGVPASRVYIEDSPKLQDGAEWIPSDCVIAIRKAFRAFGAIPDFLLTLDGVGVSGNMNHKSTYLAVQQLISQQKERTEKFIRGFKLCTVGAIRKHITIVDLWFALIERLFDHVDLLIVGKWENSWTALRQHKSQLVWFRWIYIFVSRYAMVNTLKEL</sequence>
<dbReference type="Pfam" id="PF02585">
    <property type="entry name" value="PIG-L"/>
    <property type="match status" value="1"/>
</dbReference>
<evidence type="ECO:0000256" key="3">
    <source>
        <dbReference type="SAM" id="Phobius"/>
    </source>
</evidence>
<name>A0AAV7Z7K2_9EUKA</name>
<proteinExistence type="inferred from homology"/>
<evidence type="ECO:0000313" key="5">
    <source>
        <dbReference type="Proteomes" id="UP001146793"/>
    </source>
</evidence>
<dbReference type="InterPro" id="IPR024078">
    <property type="entry name" value="LmbE-like_dom_sf"/>
</dbReference>
<keyword evidence="3" id="KW-1133">Transmembrane helix</keyword>
<dbReference type="EC" id="3.5.1.89" evidence="2"/>
<protein>
    <recommendedName>
        <fullName evidence="2">N-acetylglucosaminylphosphatidylinositol deacetylase</fullName>
        <ecNumber evidence="2">3.5.1.89</ecNumber>
    </recommendedName>
</protein>
<dbReference type="GO" id="GO:0005783">
    <property type="term" value="C:endoplasmic reticulum"/>
    <property type="evidence" value="ECO:0007669"/>
    <property type="project" value="TreeGrafter"/>
</dbReference>
<evidence type="ECO:0000313" key="4">
    <source>
        <dbReference type="EMBL" id="KAJ3437151.1"/>
    </source>
</evidence>
<comment type="caution">
    <text evidence="4">The sequence shown here is derived from an EMBL/GenBank/DDBJ whole genome shotgun (WGS) entry which is preliminary data.</text>
</comment>
<dbReference type="GO" id="GO:0000225">
    <property type="term" value="F:N-acetylglucosaminylphosphatidylinositol deacetylase activity"/>
    <property type="evidence" value="ECO:0007669"/>
    <property type="project" value="UniProtKB-EC"/>
</dbReference>
<dbReference type="PANTHER" id="PTHR12993:SF11">
    <property type="entry name" value="N-ACETYLGLUCOSAMINYL-PHOSPHATIDYLINOSITOL DE-N-ACETYLASE"/>
    <property type="match status" value="1"/>
</dbReference>
<evidence type="ECO:0000256" key="1">
    <source>
        <dbReference type="ARBA" id="ARBA00006066"/>
    </source>
</evidence>
<keyword evidence="3" id="KW-0812">Transmembrane</keyword>
<organism evidence="4 5">
    <name type="scientific">Anaeramoeba flamelloides</name>
    <dbReference type="NCBI Taxonomy" id="1746091"/>
    <lineage>
        <taxon>Eukaryota</taxon>
        <taxon>Metamonada</taxon>
        <taxon>Anaeramoebidae</taxon>
        <taxon>Anaeramoeba</taxon>
    </lineage>
</organism>
<dbReference type="EMBL" id="JANTQA010000036">
    <property type="protein sequence ID" value="KAJ3437151.1"/>
    <property type="molecule type" value="Genomic_DNA"/>
</dbReference>
<dbReference type="InterPro" id="IPR003737">
    <property type="entry name" value="GlcNAc_PI_deacetylase-related"/>
</dbReference>